<dbReference type="SUPFAM" id="SSF50405">
    <property type="entry name" value="Actin-crosslinking proteins"/>
    <property type="match status" value="2"/>
</dbReference>
<keyword evidence="2" id="KW-1185">Reference proteome</keyword>
<dbReference type="Proteomes" id="UP000030762">
    <property type="component" value="Unassembled WGS sequence"/>
</dbReference>
<accession>T0QN16</accession>
<dbReference type="CDD" id="cd00257">
    <property type="entry name" value="beta-trefoil_FSCN-like"/>
    <property type="match status" value="2"/>
</dbReference>
<dbReference type="InParanoid" id="T0QN16"/>
<organism evidence="1 2">
    <name type="scientific">Saprolegnia diclina (strain VS20)</name>
    <dbReference type="NCBI Taxonomy" id="1156394"/>
    <lineage>
        <taxon>Eukaryota</taxon>
        <taxon>Sar</taxon>
        <taxon>Stramenopiles</taxon>
        <taxon>Oomycota</taxon>
        <taxon>Saprolegniomycetes</taxon>
        <taxon>Saprolegniales</taxon>
        <taxon>Saprolegniaceae</taxon>
        <taxon>Saprolegnia</taxon>
    </lineage>
</organism>
<evidence type="ECO:0000313" key="2">
    <source>
        <dbReference type="Proteomes" id="UP000030762"/>
    </source>
</evidence>
<dbReference type="EMBL" id="JH767152">
    <property type="protein sequence ID" value="EQC35225.1"/>
    <property type="molecule type" value="Genomic_DNA"/>
</dbReference>
<proteinExistence type="predicted"/>
<dbReference type="RefSeq" id="XP_008611509.1">
    <property type="nucleotide sequence ID" value="XM_008613287.1"/>
</dbReference>
<evidence type="ECO:0000313" key="1">
    <source>
        <dbReference type="EMBL" id="EQC35225.1"/>
    </source>
</evidence>
<dbReference type="InterPro" id="IPR008999">
    <property type="entry name" value="Actin-crosslinking"/>
</dbReference>
<dbReference type="VEuPathDB" id="FungiDB:SDRG_07454"/>
<dbReference type="AlphaFoldDB" id="T0QN16"/>
<reference evidence="1 2" key="1">
    <citation type="submission" date="2012-04" db="EMBL/GenBank/DDBJ databases">
        <title>The Genome Sequence of Saprolegnia declina VS20.</title>
        <authorList>
            <consortium name="The Broad Institute Genome Sequencing Platform"/>
            <person name="Russ C."/>
            <person name="Nusbaum C."/>
            <person name="Tyler B."/>
            <person name="van West P."/>
            <person name="Dieguez-Uribeondo J."/>
            <person name="de Bruijn I."/>
            <person name="Tripathy S."/>
            <person name="Jiang R."/>
            <person name="Young S.K."/>
            <person name="Zeng Q."/>
            <person name="Gargeya S."/>
            <person name="Fitzgerald M."/>
            <person name="Haas B."/>
            <person name="Abouelleil A."/>
            <person name="Alvarado L."/>
            <person name="Arachchi H.M."/>
            <person name="Berlin A."/>
            <person name="Chapman S.B."/>
            <person name="Goldberg J."/>
            <person name="Griggs A."/>
            <person name="Gujja S."/>
            <person name="Hansen M."/>
            <person name="Howarth C."/>
            <person name="Imamovic A."/>
            <person name="Larimer J."/>
            <person name="McCowen C."/>
            <person name="Montmayeur A."/>
            <person name="Murphy C."/>
            <person name="Neiman D."/>
            <person name="Pearson M."/>
            <person name="Priest M."/>
            <person name="Roberts A."/>
            <person name="Saif S."/>
            <person name="Shea T."/>
            <person name="Sisk P."/>
            <person name="Sykes S."/>
            <person name="Wortman J."/>
            <person name="Nusbaum C."/>
            <person name="Birren B."/>
        </authorList>
    </citation>
    <scope>NUCLEOTIDE SEQUENCE [LARGE SCALE GENOMIC DNA]</scope>
    <source>
        <strain evidence="1 2">VS20</strain>
    </source>
</reference>
<name>T0QN16_SAPDV</name>
<protein>
    <submittedName>
        <fullName evidence="1">Uncharacterized protein</fullName>
    </submittedName>
</protein>
<dbReference type="Gene3D" id="2.80.10.50">
    <property type="match status" value="3"/>
</dbReference>
<sequence length="418" mass="44721">MFEWTQIPPPHFIFAFASNTTATNMPIETDSSQKHLLIKEEQLLMKDEAVAPKVSRTRKALIALGTSLAFLGAYSAAAADTQPMMPTVVNANMLQQAPSPACTFNDGDLITVQADTGKLLARCNGCMPNGASPDSAFFHVSTSTGNPWAVWKVTNTGNGKLALQADSGNYLARCNNCAPGAAYPDEAFVHVKDWRTGPWAQWTCVDAGNGKIAFQSDTGNFLARCNSCVRGGAYPDAAFVHANAYTNGPWAQFTVNRLPSPACTFTDGQVIGLQADTGKFLSRCNNCVSGGAYPDSAMIHVSALAGNPWAQWKVYNTGNGKLAFQADSGNYLARCNNCATGAAYPDEGFVHAKNWRDGAWAQFTCVDLGNGKIGLQADTGNFVSRCNNCVRGAYPDAVTMHVSNPKLGAWSQWTVVKQ</sequence>
<dbReference type="OrthoDB" id="57822at2759"/>
<gene>
    <name evidence="1" type="ORF">SDRG_07454</name>
</gene>
<dbReference type="GeneID" id="19948181"/>